<organism evidence="1 2">
    <name type="scientific">Synechococcus lacustris str. Tous</name>
    <dbReference type="NCBI Taxonomy" id="1910958"/>
    <lineage>
        <taxon>Bacteria</taxon>
        <taxon>Bacillati</taxon>
        <taxon>Cyanobacteriota</taxon>
        <taxon>Cyanophyceae</taxon>
        <taxon>Synechococcales</taxon>
        <taxon>Synechococcaceae</taxon>
        <taxon>Synechococcus</taxon>
    </lineage>
</organism>
<dbReference type="AlphaFoldDB" id="A0A2P7EHW6"/>
<dbReference type="Proteomes" id="UP000240206">
    <property type="component" value="Unassembled WGS sequence"/>
</dbReference>
<keyword evidence="2" id="KW-1185">Reference proteome</keyword>
<name>A0A2P7EHW6_9SYNE</name>
<proteinExistence type="predicted"/>
<reference evidence="2" key="1">
    <citation type="submission" date="2018-03" db="EMBL/GenBank/DDBJ databases">
        <title>Ecological and genomic features of two cosmopolitan and abundant freshwater picocyanobacteria.</title>
        <authorList>
            <person name="Cabello-Yeves P.J."/>
            <person name="Picazo A."/>
            <person name="Camacho A."/>
            <person name="Callieri C."/>
            <person name="Rosselli R."/>
            <person name="Roda-Garcia J."/>
            <person name="Coutinho F.H."/>
            <person name="Rodriguez-Valera F."/>
        </authorList>
    </citation>
    <scope>NUCLEOTIDE SEQUENCE [LARGE SCALE GENOMIC DNA]</scope>
    <source>
        <strain evidence="2">Tous</strain>
    </source>
</reference>
<dbReference type="STRING" id="1910958.BTM30_08930"/>
<evidence type="ECO:0000313" key="2">
    <source>
        <dbReference type="Proteomes" id="UP000240206"/>
    </source>
</evidence>
<gene>
    <name evidence="1" type="ORF">C7K08_00995</name>
</gene>
<sequence length="66" mass="7262">MVIGLIQGAMGLFVQNRRDGSRILSSAIAITFVGLVRCNTTWGQVVLVLGSAASVWCWHCYKQLKH</sequence>
<accession>A0A2P7EHW6</accession>
<dbReference type="EMBL" id="PXVC01000002">
    <property type="protein sequence ID" value="PSI02777.1"/>
    <property type="molecule type" value="Genomic_DNA"/>
</dbReference>
<comment type="caution">
    <text evidence="1">The sequence shown here is derived from an EMBL/GenBank/DDBJ whole genome shotgun (WGS) entry which is preliminary data.</text>
</comment>
<protein>
    <submittedName>
        <fullName evidence="1">Uncharacterized protein</fullName>
    </submittedName>
</protein>
<evidence type="ECO:0000313" key="1">
    <source>
        <dbReference type="EMBL" id="PSI02777.1"/>
    </source>
</evidence>